<evidence type="ECO:0000256" key="14">
    <source>
        <dbReference type="ARBA" id="ARBA00047700"/>
    </source>
</evidence>
<keyword evidence="17" id="KW-1185">Reference proteome</keyword>
<dbReference type="SUPFAM" id="SSF81301">
    <property type="entry name" value="Nucleotidyltransferase"/>
    <property type="match status" value="1"/>
</dbReference>
<comment type="pathway">
    <text evidence="3">Carbohydrate biosynthesis; gluconeogenesis.</text>
</comment>
<dbReference type="InterPro" id="IPR006319">
    <property type="entry name" value="PEP_synth"/>
</dbReference>
<evidence type="ECO:0000256" key="2">
    <source>
        <dbReference type="ARBA" id="ARBA00002988"/>
    </source>
</evidence>
<keyword evidence="7" id="KW-0808">Transferase</keyword>
<keyword evidence="12" id="KW-0460">Magnesium</keyword>
<evidence type="ECO:0000256" key="10">
    <source>
        <dbReference type="ARBA" id="ARBA00022777"/>
    </source>
</evidence>
<evidence type="ECO:0000256" key="6">
    <source>
        <dbReference type="ARBA" id="ARBA00021623"/>
    </source>
</evidence>
<evidence type="ECO:0000259" key="15">
    <source>
        <dbReference type="Pfam" id="PF01326"/>
    </source>
</evidence>
<organism evidence="16">
    <name type="scientific">Vecturithrix granuli</name>
    <dbReference type="NCBI Taxonomy" id="1499967"/>
    <lineage>
        <taxon>Bacteria</taxon>
        <taxon>Candidatus Moduliflexota</taxon>
        <taxon>Candidatus Vecturitrichia</taxon>
        <taxon>Candidatus Vecturitrichales</taxon>
        <taxon>Candidatus Vecturitrichaceae</taxon>
        <taxon>Candidatus Vecturithrix</taxon>
    </lineage>
</organism>
<keyword evidence="9" id="KW-0547">Nucleotide-binding</keyword>
<evidence type="ECO:0000256" key="11">
    <source>
        <dbReference type="ARBA" id="ARBA00022840"/>
    </source>
</evidence>
<dbReference type="STRING" id="1499967.U27_06236"/>
<dbReference type="Gene3D" id="3.30.470.20">
    <property type="entry name" value="ATP-grasp fold, B domain"/>
    <property type="match status" value="1"/>
</dbReference>
<proteinExistence type="inferred from homology"/>
<sequence>MRSSTSDNFATFERRFFDATEDFTVIGQGQLGGKAKGLAFIHDILASRFANHSEMIVNIPKLTVITTAYFDEFMQSNDLEEIAYTENASDHFIAHKFQQAELPVTMLGDLRSLIEQVSSPLAIRSSSLLEDAMYEPFAGIYATKMIPNNQASSDVRFQKLLEAIKFVYASTFFKQAKDYLKATHHDIHDEKMAVIIQEVVGLRHGDRFYPNISGVARSYNFYPTGKAKPEHGVVNLALGLGKTIVDGGATWMYAPSYPKVFPPHGSARDLLNQTQLQFWAVNMGKPPEYDPIKETEYLVQPHITAAEQDGTLDWIASTYDAPSDRIHLGLSGNGPRIVTFAPILDLKRLPLNDVLKSLLAACKDAVGSDVELEFAVTYDPTRNLPARLGFLQVRPMAVSYELVEISKEEFAGDHVLAVSHNVLGNGILNHLTDIVYVNPDTFDPKDTRQIASEIATINTKLVQEKRRYVLIGFGRWGSVDPWLGIPVNWSQINGANVIIEATLPQMNPDLSQGSHFFHNITSFQVFYLSVKYSSEQGAIDWDWLRQQPTIEETRFVKHLRLASALTIKVDGRKGVGIILKPEGGKWAELNELLDPQKAGGDHFETRRGEMCMTTQNVHFESIIKSLQEREKELNCLYNVEEILNATEKIEDALSAIIQIMPAAWQYPECCQAAIQYHKHYYHPHPFLPTEWVLRAPICIEGHQEGEIAVYYTENMPLEVEGPFLKEERKLLDNIADLVGKYIAHQRNKELIKRWEAAKESMSLSSKYEWQVIMDLLKKTDQGLFIYITRKMAYYLCWNGIKEAQQLLQKNVDPSQLLKPANLEDDKNRPRPKISLDILNLATRTFEIATTYLSNEEILRHIQRWIQENRISFLYRTLASLDTSLGEITSAIRRFYHSMPDIQQIPPSTQKAMNVALIRRFLTGQLEFITVAKNYIGIHDMHDILQRLIFSVRSRGQLGGKSAGLILASKIIEKVKNHHANLQHIKVPKTWYITSDVGFYFMCSNDFEEIVEQKYKAMELIRLEYPHIVQIFKNSPFPPEILTGLSMALDDFGDHPLIVRSSSLLEDRLGTAFSGKYKSLFLANQGTKTERLEALTDAIAEVYASLFSPDPIEYRNERGLADFNEEMGIMIQQVVGQKVGKYFLPAYAGVAFSNNEFRWSPRIKRKDGLIRLVPGLGTRAVDRVTDDYPILIAPGQPNLRVNVTIDEYVRYAPKKVDVINLETNAFETIEFAQLIQEFGDQMPDIHNIVSVLHHDHLSTPGIMTDFATDPVLATFEGLRTRTPFVQQIRTILNVLEECLHTPIDIEFASDGQDLYLLQCRPQSAFARNEAALIPRDIPKERVVFSANRFVSNGKIPNITHVVYVDPYEYNALEEHAQLLDVGRAVSKLNKVLPKRQFILIGPGRWGSRGDIKLGVSVTYSDINNTAALIEVAMKKGSYVPELSFGTHFFQDLVEASIRYLPLYPADDGVIFHERFFTTSPNVLAQLLPEYASLSHAVKVIDIPAIANGQVLCLAMNADLDQALAYLDSRQQEEEQAINTGKDIQGAPSENYWQWRLRMATHIASQIDAQRFGVKGCYIFGSTKNATAGPESDIDLLFHIHSTPQQLDAFKAWLEGWSLCLDEMNFLRTGRRTGGLLDNHFVTDDDIAKRSSFALKINAVTDAASKLAMKDASQSSDEN</sequence>
<evidence type="ECO:0000256" key="3">
    <source>
        <dbReference type="ARBA" id="ARBA00004742"/>
    </source>
</evidence>
<dbReference type="InterPro" id="IPR043519">
    <property type="entry name" value="NT_sf"/>
</dbReference>
<dbReference type="EC" id="2.7.9.2" evidence="5"/>
<dbReference type="PANTHER" id="PTHR43030:SF1">
    <property type="entry name" value="PHOSPHOENOLPYRUVATE SYNTHASE"/>
    <property type="match status" value="1"/>
</dbReference>
<evidence type="ECO:0000256" key="12">
    <source>
        <dbReference type="ARBA" id="ARBA00022842"/>
    </source>
</evidence>
<dbReference type="eggNOG" id="COG0574">
    <property type="taxonomic scope" value="Bacteria"/>
</dbReference>
<keyword evidence="11" id="KW-0067">ATP-binding</keyword>
<keyword evidence="8" id="KW-0479">Metal-binding</keyword>
<protein>
    <recommendedName>
        <fullName evidence="6">Phosphoenolpyruvate synthase</fullName>
        <ecNumber evidence="5">2.7.9.2</ecNumber>
    </recommendedName>
    <alternativeName>
        <fullName evidence="13">Pyruvate, water dikinase</fullName>
    </alternativeName>
</protein>
<dbReference type="SUPFAM" id="SSF56059">
    <property type="entry name" value="Glutathione synthetase ATP-binding domain-like"/>
    <property type="match status" value="2"/>
</dbReference>
<name>A0A081C3V4_VECG1</name>
<evidence type="ECO:0000256" key="4">
    <source>
        <dbReference type="ARBA" id="ARBA00007837"/>
    </source>
</evidence>
<keyword evidence="10" id="KW-0418">Kinase</keyword>
<evidence type="ECO:0000256" key="9">
    <source>
        <dbReference type="ARBA" id="ARBA00022741"/>
    </source>
</evidence>
<dbReference type="Gene3D" id="3.30.1490.20">
    <property type="entry name" value="ATP-grasp fold, A domain"/>
    <property type="match status" value="2"/>
</dbReference>
<evidence type="ECO:0000313" key="16">
    <source>
        <dbReference type="EMBL" id="GAK59259.1"/>
    </source>
</evidence>
<dbReference type="InterPro" id="IPR013815">
    <property type="entry name" value="ATP_grasp_subdomain_1"/>
</dbReference>
<dbReference type="GO" id="GO:0005524">
    <property type="term" value="F:ATP binding"/>
    <property type="evidence" value="ECO:0007669"/>
    <property type="project" value="UniProtKB-KW"/>
</dbReference>
<dbReference type="GO" id="GO:0008986">
    <property type="term" value="F:pyruvate, water dikinase activity"/>
    <property type="evidence" value="ECO:0007669"/>
    <property type="project" value="UniProtKB-EC"/>
</dbReference>
<dbReference type="Pfam" id="PF01326">
    <property type="entry name" value="PPDK_N"/>
    <property type="match status" value="2"/>
</dbReference>
<feature type="domain" description="Pyruvate phosphate dikinase AMP/ATP-binding" evidence="15">
    <location>
        <begin position="956"/>
        <end position="1330"/>
    </location>
</feature>
<evidence type="ECO:0000313" key="17">
    <source>
        <dbReference type="Proteomes" id="UP000030661"/>
    </source>
</evidence>
<comment type="similarity">
    <text evidence="4">Belongs to the PEP-utilizing enzyme family.</text>
</comment>
<comment type="function">
    <text evidence="2">Catalyzes the phosphorylation of pyruvate to phosphoenolpyruvate.</text>
</comment>
<evidence type="ECO:0000256" key="13">
    <source>
        <dbReference type="ARBA" id="ARBA00033470"/>
    </source>
</evidence>
<dbReference type="Proteomes" id="UP000030661">
    <property type="component" value="Unassembled WGS sequence"/>
</dbReference>
<dbReference type="InterPro" id="IPR002192">
    <property type="entry name" value="PPDK_AMP/ATP-bd"/>
</dbReference>
<dbReference type="GO" id="GO:0046872">
    <property type="term" value="F:metal ion binding"/>
    <property type="evidence" value="ECO:0007669"/>
    <property type="project" value="UniProtKB-KW"/>
</dbReference>
<evidence type="ECO:0000256" key="8">
    <source>
        <dbReference type="ARBA" id="ARBA00022723"/>
    </source>
</evidence>
<evidence type="ECO:0000256" key="1">
    <source>
        <dbReference type="ARBA" id="ARBA00001946"/>
    </source>
</evidence>
<dbReference type="EMBL" id="DF820469">
    <property type="protein sequence ID" value="GAK59259.1"/>
    <property type="molecule type" value="Genomic_DNA"/>
</dbReference>
<dbReference type="PANTHER" id="PTHR43030">
    <property type="entry name" value="PHOSPHOENOLPYRUVATE SYNTHASE"/>
    <property type="match status" value="1"/>
</dbReference>
<evidence type="ECO:0000256" key="7">
    <source>
        <dbReference type="ARBA" id="ARBA00022679"/>
    </source>
</evidence>
<feature type="domain" description="Pyruvate phosphate dikinase AMP/ATP-binding" evidence="15">
    <location>
        <begin position="30"/>
        <end position="400"/>
    </location>
</feature>
<dbReference type="HOGENOM" id="CLU_241601_0_0_0"/>
<evidence type="ECO:0000256" key="5">
    <source>
        <dbReference type="ARBA" id="ARBA00011996"/>
    </source>
</evidence>
<reference evidence="16" key="1">
    <citation type="journal article" date="2015" name="PeerJ">
        <title>First genomic representation of candidate bacterial phylum KSB3 points to enhanced environmental sensing as a trigger of wastewater bulking.</title>
        <authorList>
            <person name="Sekiguchi Y."/>
            <person name="Ohashi A."/>
            <person name="Parks D.H."/>
            <person name="Yamauchi T."/>
            <person name="Tyson G.W."/>
            <person name="Hugenholtz P."/>
        </authorList>
    </citation>
    <scope>NUCLEOTIDE SEQUENCE [LARGE SCALE GENOMIC DNA]</scope>
</reference>
<gene>
    <name evidence="16" type="ORF">U27_06236</name>
</gene>
<keyword evidence="16" id="KW-0670">Pyruvate</keyword>
<comment type="cofactor">
    <cofactor evidence="1">
        <name>Mg(2+)</name>
        <dbReference type="ChEBI" id="CHEBI:18420"/>
    </cofactor>
</comment>
<comment type="catalytic activity">
    <reaction evidence="14">
        <text>pyruvate + ATP + H2O = phosphoenolpyruvate + AMP + phosphate + 2 H(+)</text>
        <dbReference type="Rhea" id="RHEA:11364"/>
        <dbReference type="ChEBI" id="CHEBI:15361"/>
        <dbReference type="ChEBI" id="CHEBI:15377"/>
        <dbReference type="ChEBI" id="CHEBI:15378"/>
        <dbReference type="ChEBI" id="CHEBI:30616"/>
        <dbReference type="ChEBI" id="CHEBI:43474"/>
        <dbReference type="ChEBI" id="CHEBI:58702"/>
        <dbReference type="ChEBI" id="CHEBI:456215"/>
        <dbReference type="EC" id="2.7.9.2"/>
    </reaction>
</comment>
<accession>A0A081C3V4</accession>